<dbReference type="PANTHER" id="PTHR42093">
    <property type="match status" value="1"/>
</dbReference>
<dbReference type="Proteomes" id="UP000722485">
    <property type="component" value="Unassembled WGS sequence"/>
</dbReference>
<evidence type="ECO:0000313" key="2">
    <source>
        <dbReference type="Proteomes" id="UP000722485"/>
    </source>
</evidence>
<dbReference type="InterPro" id="IPR056539">
    <property type="entry name" value="NuiA-like"/>
</dbReference>
<gene>
    <name evidence="1" type="ORF">G7Z17_g13669</name>
</gene>
<comment type="caution">
    <text evidence="1">The sequence shown here is derived from an EMBL/GenBank/DDBJ whole genome shotgun (WGS) entry which is preliminary data.</text>
</comment>
<sequence>MASDDDYMAFLNKANQDTGAGATTQSSGKIALKAKDAGSEVPKEISKVCRDAVYISDADEPFEEVSLKWDGKNGLPTESEFAALINHPSPPDAEISILDPLVWDTKGQYTDVLEAVRQATAGNDVRVYRVVRDATRVEYWLVSSKDGKLVGAKALGVES</sequence>
<dbReference type="Gene3D" id="3.40.1460.10">
    <property type="entry name" value="Nuclease A inhibitor-like"/>
    <property type="match status" value="1"/>
</dbReference>
<evidence type="ECO:0000313" key="1">
    <source>
        <dbReference type="EMBL" id="KAF7532152.1"/>
    </source>
</evidence>
<reference evidence="1" key="1">
    <citation type="submission" date="2020-03" db="EMBL/GenBank/DDBJ databases">
        <title>Draft Genome Sequence of Cylindrodendrum hubeiense.</title>
        <authorList>
            <person name="Buettner E."/>
            <person name="Kellner H."/>
        </authorList>
    </citation>
    <scope>NUCLEOTIDE SEQUENCE</scope>
    <source>
        <strain evidence="1">IHI 201604</strain>
    </source>
</reference>
<dbReference type="Pfam" id="PF23151">
    <property type="entry name" value="NuiA_2"/>
    <property type="match status" value="1"/>
</dbReference>
<protein>
    <submittedName>
        <fullName evidence="1">Uncharacterized protein</fullName>
    </submittedName>
</protein>
<name>A0A9P5GTB8_9HYPO</name>
<dbReference type="PANTHER" id="PTHR42093:SF1">
    <property type="match status" value="1"/>
</dbReference>
<keyword evidence="2" id="KW-1185">Reference proteome</keyword>
<accession>A0A9P5GTB8</accession>
<dbReference type="EMBL" id="JAANBB010000920">
    <property type="protein sequence ID" value="KAF7532152.1"/>
    <property type="molecule type" value="Genomic_DNA"/>
</dbReference>
<dbReference type="AlphaFoldDB" id="A0A9P5GTB8"/>
<proteinExistence type="predicted"/>
<dbReference type="OrthoDB" id="5366485at2759"/>
<organism evidence="1 2">
    <name type="scientific">Cylindrodendrum hubeiense</name>
    <dbReference type="NCBI Taxonomy" id="595255"/>
    <lineage>
        <taxon>Eukaryota</taxon>
        <taxon>Fungi</taxon>
        <taxon>Dikarya</taxon>
        <taxon>Ascomycota</taxon>
        <taxon>Pezizomycotina</taxon>
        <taxon>Sordariomycetes</taxon>
        <taxon>Hypocreomycetidae</taxon>
        <taxon>Hypocreales</taxon>
        <taxon>Nectriaceae</taxon>
        <taxon>Cylindrodendrum</taxon>
    </lineage>
</organism>